<evidence type="ECO:0000256" key="3">
    <source>
        <dbReference type="ARBA" id="ARBA00023054"/>
    </source>
</evidence>
<dbReference type="InterPro" id="IPR011680">
    <property type="entry name" value="FEZ"/>
</dbReference>
<keyword evidence="3" id="KW-0175">Coiled coil</keyword>
<evidence type="ECO:0000313" key="4">
    <source>
        <dbReference type="EMBL" id="PIK61526.1"/>
    </source>
</evidence>
<comment type="similarity">
    <text evidence="1">Belongs to the zygin family.</text>
</comment>
<sequence length="285" mass="32708">MSGRIIHWFGFPLSSHDANKHLIPKSHLLGTSESRACPLPYLTTRIPYNKGDGPPDIETLRMLTKILRAIDVDSKEVPDLLTNYILKEMSLLCLETNNVMIILFGVISAFPSGTEDGQAVPAPDLAQRNTRKKFGGKPGIQERNCGKLRIQEGSWWQRKYNKEFGGKPGYISKKFGGKLGIQERNLVASQKFGGKLGIQERSWWQAGNTRKKFGRQLEIQERKLVASGKYKKEIWWQARNARKKKWWQARNTREENGGKPEIQEKNVDHSEWEWRVLLCSSLDFN</sequence>
<dbReference type="Proteomes" id="UP000230750">
    <property type="component" value="Unassembled WGS sequence"/>
</dbReference>
<comment type="caution">
    <text evidence="4">The sequence shown here is derived from an EMBL/GenBank/DDBJ whole genome shotgun (WGS) entry which is preliminary data.</text>
</comment>
<proteinExistence type="inferred from homology"/>
<name>A0A2G8LMP2_STIJA</name>
<dbReference type="AlphaFoldDB" id="A0A2G8LMP2"/>
<dbReference type="STRING" id="307972.A0A2G8LMP2"/>
<dbReference type="OrthoDB" id="7959977at2759"/>
<dbReference type="PANTHER" id="PTHR12394:SF12">
    <property type="entry name" value="LD08195P"/>
    <property type="match status" value="1"/>
</dbReference>
<keyword evidence="2" id="KW-0597">Phosphoprotein</keyword>
<protein>
    <submittedName>
        <fullName evidence="4">Putative fasciculation and elongation protein zeta-2</fullName>
    </submittedName>
</protein>
<dbReference type="GO" id="GO:0005737">
    <property type="term" value="C:cytoplasm"/>
    <property type="evidence" value="ECO:0007669"/>
    <property type="project" value="TreeGrafter"/>
</dbReference>
<keyword evidence="5" id="KW-1185">Reference proteome</keyword>
<reference evidence="4 5" key="1">
    <citation type="journal article" date="2017" name="PLoS Biol.">
        <title>The sea cucumber genome provides insights into morphological evolution and visceral regeneration.</title>
        <authorList>
            <person name="Zhang X."/>
            <person name="Sun L."/>
            <person name="Yuan J."/>
            <person name="Sun Y."/>
            <person name="Gao Y."/>
            <person name="Zhang L."/>
            <person name="Li S."/>
            <person name="Dai H."/>
            <person name="Hamel J.F."/>
            <person name="Liu C."/>
            <person name="Yu Y."/>
            <person name="Liu S."/>
            <person name="Lin W."/>
            <person name="Guo K."/>
            <person name="Jin S."/>
            <person name="Xu P."/>
            <person name="Storey K.B."/>
            <person name="Huan P."/>
            <person name="Zhang T."/>
            <person name="Zhou Y."/>
            <person name="Zhang J."/>
            <person name="Lin C."/>
            <person name="Li X."/>
            <person name="Xing L."/>
            <person name="Huo D."/>
            <person name="Sun M."/>
            <person name="Wang L."/>
            <person name="Mercier A."/>
            <person name="Li F."/>
            <person name="Yang H."/>
            <person name="Xiang J."/>
        </authorList>
    </citation>
    <scope>NUCLEOTIDE SEQUENCE [LARGE SCALE GENOMIC DNA]</scope>
    <source>
        <strain evidence="4">Shaxun</strain>
        <tissue evidence="4">Muscle</tissue>
    </source>
</reference>
<accession>A0A2G8LMP2</accession>
<gene>
    <name evidence="4" type="ORF">BSL78_01539</name>
</gene>
<organism evidence="4 5">
    <name type="scientific">Stichopus japonicus</name>
    <name type="common">Sea cucumber</name>
    <dbReference type="NCBI Taxonomy" id="307972"/>
    <lineage>
        <taxon>Eukaryota</taxon>
        <taxon>Metazoa</taxon>
        <taxon>Echinodermata</taxon>
        <taxon>Eleutherozoa</taxon>
        <taxon>Echinozoa</taxon>
        <taxon>Holothuroidea</taxon>
        <taxon>Aspidochirotacea</taxon>
        <taxon>Aspidochirotida</taxon>
        <taxon>Stichopodidae</taxon>
        <taxon>Apostichopus</taxon>
    </lineage>
</organism>
<evidence type="ECO:0000256" key="1">
    <source>
        <dbReference type="ARBA" id="ARBA00006788"/>
    </source>
</evidence>
<evidence type="ECO:0000313" key="5">
    <source>
        <dbReference type="Proteomes" id="UP000230750"/>
    </source>
</evidence>
<dbReference type="PANTHER" id="PTHR12394">
    <property type="entry name" value="ZYGIN"/>
    <property type="match status" value="1"/>
</dbReference>
<evidence type="ECO:0000256" key="2">
    <source>
        <dbReference type="ARBA" id="ARBA00022553"/>
    </source>
</evidence>
<dbReference type="GO" id="GO:0030424">
    <property type="term" value="C:axon"/>
    <property type="evidence" value="ECO:0007669"/>
    <property type="project" value="TreeGrafter"/>
</dbReference>
<dbReference type="EMBL" id="MRZV01000030">
    <property type="protein sequence ID" value="PIK61526.1"/>
    <property type="molecule type" value="Genomic_DNA"/>
</dbReference>